<dbReference type="Proteomes" id="UP000023351">
    <property type="component" value="Unassembled WGS sequence"/>
</dbReference>
<name>X8DK92_9MYCO</name>
<gene>
    <name evidence="1" type="ORF">I540_5691</name>
</gene>
<accession>X8DK92</accession>
<comment type="caution">
    <text evidence="1">The sequence shown here is derived from an EMBL/GenBank/DDBJ whole genome shotgun (WGS) entry which is preliminary data.</text>
</comment>
<sequence>MFTIAFNGGDIGVGLPVQWYGNPAGWPHLSLRGERSVSPRLLAEPQHGFV</sequence>
<dbReference type="PATRIC" id="fig|1299321.3.peg.5509"/>
<reference evidence="1 2" key="1">
    <citation type="submission" date="2013-12" db="EMBL/GenBank/DDBJ databases">
        <authorList>
            <person name="Zelazny A."/>
            <person name="Olivier K."/>
            <person name="Holland S."/>
            <person name="Lenaerts A."/>
            <person name="Ordway D."/>
            <person name="DeGroote M.A."/>
            <person name="Parker T."/>
            <person name="Sizemore C."/>
            <person name="Tallon L.J."/>
            <person name="Sadzewicz L.K."/>
            <person name="Sengamalay N."/>
            <person name="Fraser C.M."/>
            <person name="Hine E."/>
            <person name="Shefchek K.A."/>
            <person name="Das S.P."/>
            <person name="Tettelin H."/>
        </authorList>
    </citation>
    <scope>NUCLEOTIDE SEQUENCE [LARGE SCALE GENOMIC DNA]</scope>
    <source>
        <strain evidence="1 2">1513</strain>
    </source>
</reference>
<protein>
    <submittedName>
        <fullName evidence="1">Uncharacterized protein</fullName>
    </submittedName>
</protein>
<dbReference type="EMBL" id="JAOJ01000003">
    <property type="protein sequence ID" value="EUA68148.1"/>
    <property type="molecule type" value="Genomic_DNA"/>
</dbReference>
<dbReference type="AlphaFoldDB" id="X8DK92"/>
<evidence type="ECO:0000313" key="1">
    <source>
        <dbReference type="EMBL" id="EUA68148.1"/>
    </source>
</evidence>
<proteinExistence type="predicted"/>
<evidence type="ECO:0000313" key="2">
    <source>
        <dbReference type="Proteomes" id="UP000023351"/>
    </source>
</evidence>
<organism evidence="1 2">
    <name type="scientific">Mycobacteroides abscessus subsp. bolletii 1513</name>
    <dbReference type="NCBI Taxonomy" id="1299321"/>
    <lineage>
        <taxon>Bacteria</taxon>
        <taxon>Bacillati</taxon>
        <taxon>Actinomycetota</taxon>
        <taxon>Actinomycetes</taxon>
        <taxon>Mycobacteriales</taxon>
        <taxon>Mycobacteriaceae</taxon>
        <taxon>Mycobacteroides</taxon>
        <taxon>Mycobacteroides abscessus</taxon>
    </lineage>
</organism>